<evidence type="ECO:0000313" key="1">
    <source>
        <dbReference type="EMBL" id="MCE2056063.1"/>
    </source>
</evidence>
<proteinExistence type="predicted"/>
<evidence type="ECO:0000313" key="2">
    <source>
        <dbReference type="Proteomes" id="UP000823775"/>
    </source>
</evidence>
<dbReference type="EMBL" id="JACEIK010006658">
    <property type="protein sequence ID" value="MCE2056063.1"/>
    <property type="molecule type" value="Genomic_DNA"/>
</dbReference>
<reference evidence="1 2" key="1">
    <citation type="journal article" date="2021" name="BMC Genomics">
        <title>Datura genome reveals duplications of psychoactive alkaloid biosynthetic genes and high mutation rate following tissue culture.</title>
        <authorList>
            <person name="Rajewski A."/>
            <person name="Carter-House D."/>
            <person name="Stajich J."/>
            <person name="Litt A."/>
        </authorList>
    </citation>
    <scope>NUCLEOTIDE SEQUENCE [LARGE SCALE GENOMIC DNA]</scope>
    <source>
        <strain evidence="1">AR-01</strain>
    </source>
</reference>
<sequence>GSPQCTFYGYYNLKQKMLSFDNDLLYNGKVVEVEHSVTLKNVETIKSQKGRALMNSKKHEIKFRVNYEKVTFAAANGFDMPKDYENTLVIDNPKVDIIQMIRSRR</sequence>
<protein>
    <submittedName>
        <fullName evidence="1">Uncharacterized protein</fullName>
    </submittedName>
</protein>
<gene>
    <name evidence="1" type="ORF">HAX54_043981</name>
</gene>
<name>A0ABS8W3C4_DATST</name>
<feature type="non-terminal residue" evidence="1">
    <location>
        <position position="1"/>
    </location>
</feature>
<dbReference type="Proteomes" id="UP000823775">
    <property type="component" value="Unassembled WGS sequence"/>
</dbReference>
<organism evidence="1 2">
    <name type="scientific">Datura stramonium</name>
    <name type="common">Jimsonweed</name>
    <name type="synonym">Common thornapple</name>
    <dbReference type="NCBI Taxonomy" id="4076"/>
    <lineage>
        <taxon>Eukaryota</taxon>
        <taxon>Viridiplantae</taxon>
        <taxon>Streptophyta</taxon>
        <taxon>Embryophyta</taxon>
        <taxon>Tracheophyta</taxon>
        <taxon>Spermatophyta</taxon>
        <taxon>Magnoliopsida</taxon>
        <taxon>eudicotyledons</taxon>
        <taxon>Gunneridae</taxon>
        <taxon>Pentapetalae</taxon>
        <taxon>asterids</taxon>
        <taxon>lamiids</taxon>
        <taxon>Solanales</taxon>
        <taxon>Solanaceae</taxon>
        <taxon>Solanoideae</taxon>
        <taxon>Datureae</taxon>
        <taxon>Datura</taxon>
    </lineage>
</organism>
<keyword evidence="2" id="KW-1185">Reference proteome</keyword>
<comment type="caution">
    <text evidence="1">The sequence shown here is derived from an EMBL/GenBank/DDBJ whole genome shotgun (WGS) entry which is preliminary data.</text>
</comment>
<accession>A0ABS8W3C4</accession>